<keyword evidence="2" id="KW-0677">Repeat</keyword>
<dbReference type="AlphaFoldDB" id="A0AAD5XFR1"/>
<evidence type="ECO:0000313" key="5">
    <source>
        <dbReference type="Proteomes" id="UP001211907"/>
    </source>
</evidence>
<dbReference type="Pfam" id="PF00400">
    <property type="entry name" value="WD40"/>
    <property type="match status" value="2"/>
</dbReference>
<sequence length="170" mass="18342">MAPTETEFIKDQIPVPNITPKDLHLPPCMITIEGHSAAVYAVAINQDGQFVVSGSYDKTVKKIWDTQTGALQRTLEGHSSVVNKVAISADGQFVVSGSDEMTVKFSDAQTGAPVKNSVANGKFPPNDGQYKFSYAVGVDSECIVFKNFWLCGVGCEVLFYQTSSVKVQGK</sequence>
<gene>
    <name evidence="4" type="ORF">HK100_012651</name>
</gene>
<dbReference type="Proteomes" id="UP001211907">
    <property type="component" value="Unassembled WGS sequence"/>
</dbReference>
<dbReference type="PANTHER" id="PTHR19848:SF8">
    <property type="entry name" value="F-BOX AND WD REPEAT DOMAIN CONTAINING 7"/>
    <property type="match status" value="1"/>
</dbReference>
<dbReference type="SMART" id="SM00320">
    <property type="entry name" value="WD40"/>
    <property type="match status" value="2"/>
</dbReference>
<keyword evidence="5" id="KW-1185">Reference proteome</keyword>
<protein>
    <submittedName>
        <fullName evidence="4">Uncharacterized protein</fullName>
    </submittedName>
</protein>
<keyword evidence="1 3" id="KW-0853">WD repeat</keyword>
<dbReference type="SUPFAM" id="SSF50978">
    <property type="entry name" value="WD40 repeat-like"/>
    <property type="match status" value="1"/>
</dbReference>
<reference evidence="4" key="1">
    <citation type="submission" date="2020-05" db="EMBL/GenBank/DDBJ databases">
        <title>Phylogenomic resolution of chytrid fungi.</title>
        <authorList>
            <person name="Stajich J.E."/>
            <person name="Amses K."/>
            <person name="Simmons R."/>
            <person name="Seto K."/>
            <person name="Myers J."/>
            <person name="Bonds A."/>
            <person name="Quandt C.A."/>
            <person name="Barry K."/>
            <person name="Liu P."/>
            <person name="Grigoriev I."/>
            <person name="Longcore J.E."/>
            <person name="James T.Y."/>
        </authorList>
    </citation>
    <scope>NUCLEOTIDE SEQUENCE</scope>
    <source>
        <strain evidence="4">JEL0513</strain>
    </source>
</reference>
<dbReference type="PANTHER" id="PTHR19848">
    <property type="entry name" value="WD40 REPEAT PROTEIN"/>
    <property type="match status" value="1"/>
</dbReference>
<dbReference type="PROSITE" id="PS50082">
    <property type="entry name" value="WD_REPEATS_2"/>
    <property type="match status" value="2"/>
</dbReference>
<evidence type="ECO:0000256" key="2">
    <source>
        <dbReference type="ARBA" id="ARBA00022737"/>
    </source>
</evidence>
<accession>A0AAD5XFR1</accession>
<organism evidence="4 5">
    <name type="scientific">Physocladia obscura</name>
    <dbReference type="NCBI Taxonomy" id="109957"/>
    <lineage>
        <taxon>Eukaryota</taxon>
        <taxon>Fungi</taxon>
        <taxon>Fungi incertae sedis</taxon>
        <taxon>Chytridiomycota</taxon>
        <taxon>Chytridiomycota incertae sedis</taxon>
        <taxon>Chytridiomycetes</taxon>
        <taxon>Chytridiales</taxon>
        <taxon>Chytriomycetaceae</taxon>
        <taxon>Physocladia</taxon>
    </lineage>
</organism>
<proteinExistence type="predicted"/>
<evidence type="ECO:0000256" key="3">
    <source>
        <dbReference type="PROSITE-ProRule" id="PRU00221"/>
    </source>
</evidence>
<dbReference type="InterPro" id="IPR001680">
    <property type="entry name" value="WD40_rpt"/>
</dbReference>
<feature type="non-terminal residue" evidence="4">
    <location>
        <position position="170"/>
    </location>
</feature>
<comment type="caution">
    <text evidence="4">The sequence shown here is derived from an EMBL/GenBank/DDBJ whole genome shotgun (WGS) entry which is preliminary data.</text>
</comment>
<dbReference type="EMBL" id="JADGJH010000936">
    <property type="protein sequence ID" value="KAJ3120790.1"/>
    <property type="molecule type" value="Genomic_DNA"/>
</dbReference>
<dbReference type="InterPro" id="IPR036322">
    <property type="entry name" value="WD40_repeat_dom_sf"/>
</dbReference>
<evidence type="ECO:0000313" key="4">
    <source>
        <dbReference type="EMBL" id="KAJ3120790.1"/>
    </source>
</evidence>
<feature type="repeat" description="WD" evidence="3">
    <location>
        <begin position="32"/>
        <end position="61"/>
    </location>
</feature>
<dbReference type="Gene3D" id="2.130.10.10">
    <property type="entry name" value="YVTN repeat-like/Quinoprotein amine dehydrogenase"/>
    <property type="match status" value="1"/>
</dbReference>
<dbReference type="InterPro" id="IPR015943">
    <property type="entry name" value="WD40/YVTN_repeat-like_dom_sf"/>
</dbReference>
<evidence type="ECO:0000256" key="1">
    <source>
        <dbReference type="ARBA" id="ARBA00022574"/>
    </source>
</evidence>
<dbReference type="PROSITE" id="PS50294">
    <property type="entry name" value="WD_REPEATS_REGION"/>
    <property type="match status" value="1"/>
</dbReference>
<feature type="repeat" description="WD" evidence="3">
    <location>
        <begin position="75"/>
        <end position="116"/>
    </location>
</feature>
<name>A0AAD5XFR1_9FUNG</name>